<gene>
    <name evidence="4" type="primary">gabD</name>
    <name evidence="4" type="ORF">Pta02_71520</name>
</gene>
<evidence type="ECO:0000259" key="3">
    <source>
        <dbReference type="Pfam" id="PF00171"/>
    </source>
</evidence>
<keyword evidence="2" id="KW-0560">Oxidoreductase</keyword>
<dbReference type="EMBL" id="BOOK01000062">
    <property type="protein sequence ID" value="GII05144.1"/>
    <property type="molecule type" value="Genomic_DNA"/>
</dbReference>
<keyword evidence="5" id="KW-1185">Reference proteome</keyword>
<dbReference type="InterPro" id="IPR016161">
    <property type="entry name" value="Ald_DH/histidinol_DH"/>
</dbReference>
<dbReference type="AlphaFoldDB" id="A0A8J3T2J5"/>
<dbReference type="PROSITE" id="PS00070">
    <property type="entry name" value="ALDEHYDE_DEHYDR_CYS"/>
    <property type="match status" value="1"/>
</dbReference>
<dbReference type="RefSeq" id="WP_203879370.1">
    <property type="nucleotide sequence ID" value="NZ_BOOK01000062.1"/>
</dbReference>
<evidence type="ECO:0000313" key="5">
    <source>
        <dbReference type="Proteomes" id="UP000634476"/>
    </source>
</evidence>
<dbReference type="InterPro" id="IPR016162">
    <property type="entry name" value="Ald_DH_N"/>
</dbReference>
<dbReference type="InterPro" id="IPR016163">
    <property type="entry name" value="Ald_DH_C"/>
</dbReference>
<evidence type="ECO:0000256" key="1">
    <source>
        <dbReference type="ARBA" id="ARBA00009986"/>
    </source>
</evidence>
<dbReference type="Proteomes" id="UP000634476">
    <property type="component" value="Unassembled WGS sequence"/>
</dbReference>
<evidence type="ECO:0000256" key="2">
    <source>
        <dbReference type="ARBA" id="ARBA00023002"/>
    </source>
</evidence>
<comment type="similarity">
    <text evidence="1">Belongs to the aldehyde dehydrogenase family.</text>
</comment>
<proteinExistence type="inferred from homology"/>
<dbReference type="Gene3D" id="3.40.309.10">
    <property type="entry name" value="Aldehyde Dehydrogenase, Chain A, domain 2"/>
    <property type="match status" value="1"/>
</dbReference>
<evidence type="ECO:0000313" key="4">
    <source>
        <dbReference type="EMBL" id="GII05144.1"/>
    </source>
</evidence>
<organism evidence="4 5">
    <name type="scientific">Planobispora takensis</name>
    <dbReference type="NCBI Taxonomy" id="1367882"/>
    <lineage>
        <taxon>Bacteria</taxon>
        <taxon>Bacillati</taxon>
        <taxon>Actinomycetota</taxon>
        <taxon>Actinomycetes</taxon>
        <taxon>Streptosporangiales</taxon>
        <taxon>Streptosporangiaceae</taxon>
        <taxon>Planobispora</taxon>
    </lineage>
</organism>
<feature type="domain" description="Aldehyde dehydrogenase" evidence="3">
    <location>
        <begin position="12"/>
        <end position="465"/>
    </location>
</feature>
<name>A0A8J3T2J5_9ACTN</name>
<dbReference type="Gene3D" id="3.40.605.10">
    <property type="entry name" value="Aldehyde Dehydrogenase, Chain A, domain 1"/>
    <property type="match status" value="1"/>
</dbReference>
<protein>
    <submittedName>
        <fullName evidence="4">Succinate-semialdehyde dehydrogenase</fullName>
    </submittedName>
</protein>
<dbReference type="InterPro" id="IPR016160">
    <property type="entry name" value="Ald_DH_CS_CYS"/>
</dbReference>
<comment type="caution">
    <text evidence="4">The sequence shown here is derived from an EMBL/GenBank/DDBJ whole genome shotgun (WGS) entry which is preliminary data.</text>
</comment>
<dbReference type="Pfam" id="PF00171">
    <property type="entry name" value="Aldedh"/>
    <property type="match status" value="1"/>
</dbReference>
<dbReference type="FunFam" id="3.40.309.10:FF:000009">
    <property type="entry name" value="Aldehyde dehydrogenase A"/>
    <property type="match status" value="1"/>
</dbReference>
<dbReference type="SUPFAM" id="SSF53720">
    <property type="entry name" value="ALDH-like"/>
    <property type="match status" value="1"/>
</dbReference>
<dbReference type="CDD" id="cd07078">
    <property type="entry name" value="ALDH"/>
    <property type="match status" value="1"/>
</dbReference>
<dbReference type="PANTHER" id="PTHR11699">
    <property type="entry name" value="ALDEHYDE DEHYDROGENASE-RELATED"/>
    <property type="match status" value="1"/>
</dbReference>
<sequence>MRTLWLFTDGEWRESAGDDVIAVDDPATGERVGECPRGCEEDVRAAVRSARGAAPGWARVAPAERGAILRRAAARVREHADELARLVTREMGKPLADARGGVEAGAGTLEQYAELGPLHGGRTLQGGWGATDLMVREPLGVVAVITPWNDPVAIACGLIGAALVTGNTVVHKPSERTPHTGARLVELLAADLPPGTLTMVAGDQSAGWPLAAHPDVDLVAHVGSSEAGRQIAAVARGRVLRENGGKDPLIVDEGVDPKWAAGQAALGCFANAGQICVAIERIYVHRAVAESFTAALVAEAEGLSMGSGLDESTALGPLVDGRQRDLVDEHVRSAVAAGAKLLTGGEVPDGPGTFYPATVLAGCSDDMPVMREETFGPVAAVRVVDSFDEALALANGGEYGLAATVLTPSLAHMQRAWRELRAGTVKINAVFGGAPGGAAQPLGASGQGFGYGPELLDEMTHTKVVHIATPETG</sequence>
<reference evidence="4" key="1">
    <citation type="submission" date="2021-01" db="EMBL/GenBank/DDBJ databases">
        <title>Whole genome shotgun sequence of Planobispora takensis NBRC 109077.</title>
        <authorList>
            <person name="Komaki H."/>
            <person name="Tamura T."/>
        </authorList>
    </citation>
    <scope>NUCLEOTIDE SEQUENCE</scope>
    <source>
        <strain evidence="4">NBRC 109077</strain>
    </source>
</reference>
<dbReference type="InterPro" id="IPR015590">
    <property type="entry name" value="Aldehyde_DH_dom"/>
</dbReference>
<accession>A0A8J3T2J5</accession>
<dbReference type="GO" id="GO:0016620">
    <property type="term" value="F:oxidoreductase activity, acting on the aldehyde or oxo group of donors, NAD or NADP as acceptor"/>
    <property type="evidence" value="ECO:0007669"/>
    <property type="project" value="InterPro"/>
</dbReference>